<comment type="subcellular location">
    <subcellularLocation>
        <location evidence="1">Nucleus</location>
        <location evidence="1">Nucleolus</location>
    </subcellularLocation>
</comment>
<sequence>MGRVQVNKVHKSRFSTKSSRNIHKTSVKDKSRIAKSGANVSKGARAARLQHNRMVREQKRAALLKEKRASTGSASPPRMIVLFGLSALVNLDSVAEDLLKLLSAEETAPVSSTVSSSEYRLRATVLKAPHGDLVSCMEMAKVADLIAFVASASSLCEDSESYYIDSFGNQCLSVFRSLGLPSTVVFIRDLPSEMKRRNELKKMCISSLTPEFPEDCKFYPADTKDELHKFMWLFREQRLTVPHWRNQHPYLFAHKVDMANDDQNPGKSALFLTGYVRARSLSVNQLVHISGVGDFQLGKIDVLKDPCPLNARKDQNAMDSDEVNGVEVIQSLQPDPMKQEALLVENIPDPLAGEQTWPTEEEMAEAERSQKQKKLRKRILPPGTSEYQAAWIVDDSDGGDLASDDGDGDDEEDDDGMVLDEGENRPTSQEGVKDFEDDDQASLYLRDSDGETDTDSVMMEAENLTREQIKEEIQKIKEAHAEDEEFPDEVDTPLDVPARKRFARYRGLKSFRTSSWDPKESLPADYARIFAFDNFKRTQKHVFAKASDVEQANNKDESVPAGTYVRLEIKEVPASVASKLCNIVKTSPVVVCGLFQHESKMSVLHFSIKKHDTYDAPIKAKEELIFHMGFRQFMARPIFSTDNMNSDKHKMERFLHAGRFSVASIYAPICFPPLPLIILKEGDGGSPPSVAAVGSLRSVDPDRIILKKIILTGYPQRVSKLKATVRYMFHNPEDVRWFKPVEVWTKCGCRGRIKEPVGTHGAMKCVFNGGLQQHDTVCMSLYKRAYPKWPEHRFPLLDAS</sequence>
<dbReference type="Proteomes" id="UP000233551">
    <property type="component" value="Unassembled WGS sequence"/>
</dbReference>
<evidence type="ECO:0000256" key="4">
    <source>
        <dbReference type="ARBA" id="ARBA00038288"/>
    </source>
</evidence>
<feature type="region of interest" description="Disordered" evidence="5">
    <location>
        <begin position="1"/>
        <end position="32"/>
    </location>
</feature>
<dbReference type="GO" id="GO:0030688">
    <property type="term" value="C:preribosome, small subunit precursor"/>
    <property type="evidence" value="ECO:0007669"/>
    <property type="project" value="TreeGrafter"/>
</dbReference>
<evidence type="ECO:0000256" key="5">
    <source>
        <dbReference type="SAM" id="MobiDB-lite"/>
    </source>
</evidence>
<dbReference type="EMBL" id="PGOL01001723">
    <property type="protein sequence ID" value="PKI55134.1"/>
    <property type="molecule type" value="Genomic_DNA"/>
</dbReference>
<dbReference type="GO" id="GO:0000479">
    <property type="term" value="P:endonucleolytic cleavage of tricistronic rRNA transcript (SSU-rRNA, 5.8S rRNA, LSU-rRNA)"/>
    <property type="evidence" value="ECO:0007669"/>
    <property type="project" value="TreeGrafter"/>
</dbReference>
<dbReference type="OrthoDB" id="119302at2759"/>
<feature type="region of interest" description="Disordered" evidence="5">
    <location>
        <begin position="392"/>
        <end position="439"/>
    </location>
</feature>
<feature type="domain" description="Bms1-type G" evidence="6">
    <location>
        <begin position="76"/>
        <end position="240"/>
    </location>
</feature>
<keyword evidence="3" id="KW-0539">Nucleus</keyword>
<dbReference type="GO" id="GO:0034511">
    <property type="term" value="F:U3 snoRNA binding"/>
    <property type="evidence" value="ECO:0007669"/>
    <property type="project" value="TreeGrafter"/>
</dbReference>
<dbReference type="STRING" id="22663.A0A218WCR2"/>
<dbReference type="InterPro" id="IPR030387">
    <property type="entry name" value="G_Bms1/Tsr1_dom"/>
</dbReference>
<evidence type="ECO:0000259" key="6">
    <source>
        <dbReference type="PROSITE" id="PS51714"/>
    </source>
</evidence>
<keyword evidence="2" id="KW-0690">Ribosome biogenesis</keyword>
<reference evidence="7" key="2">
    <citation type="submission" date="2017-06" db="EMBL/GenBank/DDBJ databases">
        <title>The pomegranate genome and the genomics of punicalagin biosynthesis.</title>
        <authorList>
            <person name="Xu C."/>
        </authorList>
    </citation>
    <scope>NUCLEOTIDE SEQUENCE [LARGE SCALE GENOMIC DNA]</scope>
    <source>
        <tissue evidence="7">Fresh leaf</tissue>
    </source>
</reference>
<comment type="caution">
    <text evidence="7">The sequence shown here is derived from an EMBL/GenBank/DDBJ whole genome shotgun (WGS) entry which is preliminary data.</text>
</comment>
<dbReference type="InterPro" id="IPR007034">
    <property type="entry name" value="BMS1_TSR1_C"/>
</dbReference>
<dbReference type="PANTHER" id="PTHR12858:SF1">
    <property type="entry name" value="PRE-RRNA-PROCESSING PROTEIN TSR1 HOMOLOG"/>
    <property type="match status" value="1"/>
</dbReference>
<dbReference type="InterPro" id="IPR039761">
    <property type="entry name" value="Bms1/Tsr1"/>
</dbReference>
<dbReference type="Pfam" id="PF22298">
    <property type="entry name" value="Tsr1_G-like"/>
    <property type="match status" value="1"/>
</dbReference>
<dbReference type="GO" id="GO:0005730">
    <property type="term" value="C:nucleolus"/>
    <property type="evidence" value="ECO:0007669"/>
    <property type="project" value="UniProtKB-SubCell"/>
</dbReference>
<comment type="similarity">
    <text evidence="4">Belongs to the TRAFAC class translation factor GTPase superfamily. Bms1-like GTPase family. TSR1 subfamily.</text>
</comment>
<name>A0A218WCR2_PUNGR</name>
<evidence type="ECO:0000256" key="2">
    <source>
        <dbReference type="ARBA" id="ARBA00022517"/>
    </source>
</evidence>
<dbReference type="Proteomes" id="UP000197138">
    <property type="component" value="Unassembled WGS sequence"/>
</dbReference>
<dbReference type="Pfam" id="PF08142">
    <property type="entry name" value="AARP2CN"/>
    <property type="match status" value="1"/>
</dbReference>
<dbReference type="EMBL" id="MTKT01004609">
    <property type="protein sequence ID" value="OWM70595.1"/>
    <property type="molecule type" value="Genomic_DNA"/>
</dbReference>
<dbReference type="PROSITE" id="PS51714">
    <property type="entry name" value="G_BMS1"/>
    <property type="match status" value="1"/>
</dbReference>
<organism evidence="7 9">
    <name type="scientific">Punica granatum</name>
    <name type="common">Pomegranate</name>
    <dbReference type="NCBI Taxonomy" id="22663"/>
    <lineage>
        <taxon>Eukaryota</taxon>
        <taxon>Viridiplantae</taxon>
        <taxon>Streptophyta</taxon>
        <taxon>Embryophyta</taxon>
        <taxon>Tracheophyta</taxon>
        <taxon>Spermatophyta</taxon>
        <taxon>Magnoliopsida</taxon>
        <taxon>eudicotyledons</taxon>
        <taxon>Gunneridae</taxon>
        <taxon>Pentapetalae</taxon>
        <taxon>rosids</taxon>
        <taxon>malvids</taxon>
        <taxon>Myrtales</taxon>
        <taxon>Lythraceae</taxon>
        <taxon>Punica</taxon>
    </lineage>
</organism>
<evidence type="ECO:0000256" key="3">
    <source>
        <dbReference type="ARBA" id="ARBA00023242"/>
    </source>
</evidence>
<dbReference type="GO" id="GO:0000462">
    <property type="term" value="P:maturation of SSU-rRNA from tricistronic rRNA transcript (SSU-rRNA, 5.8S rRNA, LSU-rRNA)"/>
    <property type="evidence" value="ECO:0007669"/>
    <property type="project" value="TreeGrafter"/>
</dbReference>
<feature type="compositionally biased region" description="Basic residues" evidence="5">
    <location>
        <begin position="8"/>
        <end position="25"/>
    </location>
</feature>
<dbReference type="GO" id="GO:0003924">
    <property type="term" value="F:GTPase activity"/>
    <property type="evidence" value="ECO:0007669"/>
    <property type="project" value="TreeGrafter"/>
</dbReference>
<dbReference type="AlphaFoldDB" id="A0A218WCR2"/>
<reference evidence="9" key="1">
    <citation type="journal article" date="2017" name="Plant J.">
        <title>The pomegranate (Punica granatum L.) genome and the genomics of punicalagin biosynthesis.</title>
        <authorList>
            <person name="Qin G."/>
            <person name="Xu C."/>
            <person name="Ming R."/>
            <person name="Tang H."/>
            <person name="Guyot R."/>
            <person name="Kramer E.M."/>
            <person name="Hu Y."/>
            <person name="Yi X."/>
            <person name="Qi Y."/>
            <person name="Xu X."/>
            <person name="Gao Z."/>
            <person name="Pan H."/>
            <person name="Jian J."/>
            <person name="Tian Y."/>
            <person name="Yue Z."/>
            <person name="Xu Y."/>
        </authorList>
    </citation>
    <scope>NUCLEOTIDE SEQUENCE [LARGE SCALE GENOMIC DNA]</scope>
    <source>
        <strain evidence="9">cv. Dabenzi</strain>
    </source>
</reference>
<evidence type="ECO:0000313" key="10">
    <source>
        <dbReference type="Proteomes" id="UP000233551"/>
    </source>
</evidence>
<dbReference type="InterPro" id="IPR012948">
    <property type="entry name" value="AARP2CN"/>
</dbReference>
<reference evidence="8 10" key="3">
    <citation type="submission" date="2017-11" db="EMBL/GenBank/DDBJ databases">
        <title>De-novo sequencing of pomegranate (Punica granatum L.) genome.</title>
        <authorList>
            <person name="Akparov Z."/>
            <person name="Amiraslanov A."/>
            <person name="Hajiyeva S."/>
            <person name="Abbasov M."/>
            <person name="Kaur K."/>
            <person name="Hamwieh A."/>
            <person name="Solovyev V."/>
            <person name="Salamov A."/>
            <person name="Braich B."/>
            <person name="Kosarev P."/>
            <person name="Mahmoud A."/>
            <person name="Hajiyev E."/>
            <person name="Babayeva S."/>
            <person name="Izzatullayeva V."/>
            <person name="Mammadov A."/>
            <person name="Mammadov A."/>
            <person name="Sharifova S."/>
            <person name="Ojaghi J."/>
            <person name="Eynullazada K."/>
            <person name="Bayramov B."/>
            <person name="Abdulazimova A."/>
            <person name="Shahmuradov I."/>
        </authorList>
    </citation>
    <scope>NUCLEOTIDE SEQUENCE [LARGE SCALE GENOMIC DNA]</scope>
    <source>
        <strain evidence="8">AG2017</strain>
        <strain evidence="10">cv. AG2017</strain>
        <tissue evidence="8">Leaf</tissue>
    </source>
</reference>
<gene>
    <name evidence="7" type="ORF">CDL15_Pgr014268</name>
    <name evidence="8" type="ORF">CRG98_024425</name>
</gene>
<dbReference type="PANTHER" id="PTHR12858">
    <property type="entry name" value="RIBOSOME BIOGENESIS PROTEIN"/>
    <property type="match status" value="1"/>
</dbReference>
<evidence type="ECO:0000313" key="9">
    <source>
        <dbReference type="Proteomes" id="UP000197138"/>
    </source>
</evidence>
<feature type="compositionally biased region" description="Acidic residues" evidence="5">
    <location>
        <begin position="394"/>
        <end position="421"/>
    </location>
</feature>
<proteinExistence type="inferred from homology"/>
<evidence type="ECO:0000313" key="8">
    <source>
        <dbReference type="EMBL" id="PKI55134.1"/>
    </source>
</evidence>
<feature type="region of interest" description="Disordered" evidence="5">
    <location>
        <begin position="351"/>
        <end position="380"/>
    </location>
</feature>
<dbReference type="SMART" id="SM01362">
    <property type="entry name" value="DUF663"/>
    <property type="match status" value="1"/>
</dbReference>
<evidence type="ECO:0000256" key="1">
    <source>
        <dbReference type="ARBA" id="ARBA00004604"/>
    </source>
</evidence>
<dbReference type="Pfam" id="PF04950">
    <property type="entry name" value="RIBIOP_C"/>
    <property type="match status" value="1"/>
</dbReference>
<keyword evidence="10" id="KW-1185">Reference proteome</keyword>
<dbReference type="GeneID" id="116212999"/>
<dbReference type="SMART" id="SM00785">
    <property type="entry name" value="AARP2CN"/>
    <property type="match status" value="1"/>
</dbReference>
<accession>A0A218WCR2</accession>
<dbReference type="GO" id="GO:0005525">
    <property type="term" value="F:GTP binding"/>
    <property type="evidence" value="ECO:0007669"/>
    <property type="project" value="TreeGrafter"/>
</dbReference>
<protein>
    <recommendedName>
        <fullName evidence="6">Bms1-type G domain-containing protein</fullName>
    </recommendedName>
</protein>
<evidence type="ECO:0000313" key="7">
    <source>
        <dbReference type="EMBL" id="OWM70595.1"/>
    </source>
</evidence>